<dbReference type="STRING" id="3469.A0A4Y7KLH3"/>
<dbReference type="SMART" id="SM00508">
    <property type="entry name" value="PostSET"/>
    <property type="match status" value="1"/>
</dbReference>
<keyword evidence="4" id="KW-0489">Methyltransferase</keyword>
<dbReference type="InterPro" id="IPR055198">
    <property type="entry name" value="NSD_PHD"/>
</dbReference>
<dbReference type="AlphaFoldDB" id="A0A4Y7KLH3"/>
<gene>
    <name evidence="11" type="ORF">C5167_049178</name>
</gene>
<dbReference type="OMA" id="KFYMCEI"/>
<keyword evidence="12" id="KW-1185">Reference proteome</keyword>
<dbReference type="GO" id="GO:0032259">
    <property type="term" value="P:methylation"/>
    <property type="evidence" value="ECO:0007669"/>
    <property type="project" value="UniProtKB-KW"/>
</dbReference>
<comment type="subcellular location">
    <subcellularLocation>
        <location evidence="2">Chromosome</location>
    </subcellularLocation>
    <subcellularLocation>
        <location evidence="1">Nucleus</location>
    </subcellularLocation>
</comment>
<dbReference type="InterPro" id="IPR013083">
    <property type="entry name" value="Znf_RING/FYVE/PHD"/>
</dbReference>
<dbReference type="InterPro" id="IPR025787">
    <property type="entry name" value="Hist-Lys_N-MeTrfase_SET2_plant"/>
</dbReference>
<dbReference type="FunFam" id="2.170.270.10:FF:000043">
    <property type="entry name" value="Histone-lysine N-methyltransferase"/>
    <property type="match status" value="1"/>
</dbReference>
<dbReference type="GO" id="GO:0005634">
    <property type="term" value="C:nucleus"/>
    <property type="evidence" value="ECO:0007669"/>
    <property type="project" value="UniProtKB-SubCell"/>
</dbReference>
<keyword evidence="7" id="KW-0539">Nucleus</keyword>
<dbReference type="InterPro" id="IPR006560">
    <property type="entry name" value="AWS_dom"/>
</dbReference>
<dbReference type="InterPro" id="IPR050777">
    <property type="entry name" value="SET2_Histone-Lys_MeTrsfase"/>
</dbReference>
<dbReference type="SMART" id="SM00570">
    <property type="entry name" value="AWS"/>
    <property type="match status" value="1"/>
</dbReference>
<dbReference type="Pfam" id="PF00856">
    <property type="entry name" value="SET"/>
    <property type="match status" value="1"/>
</dbReference>
<reference evidence="11 12" key="1">
    <citation type="journal article" date="2018" name="Science">
        <title>The opium poppy genome and morphinan production.</title>
        <authorList>
            <person name="Guo L."/>
            <person name="Winzer T."/>
            <person name="Yang X."/>
            <person name="Li Y."/>
            <person name="Ning Z."/>
            <person name="He Z."/>
            <person name="Teodor R."/>
            <person name="Lu Y."/>
            <person name="Bowser T.A."/>
            <person name="Graham I.A."/>
            <person name="Ye K."/>
        </authorList>
    </citation>
    <scope>NUCLEOTIDE SEQUENCE [LARGE SCALE GENOMIC DNA]</scope>
    <source>
        <strain evidence="12">cv. HN1</strain>
        <tissue evidence="11">Leaves</tissue>
    </source>
</reference>
<keyword evidence="3" id="KW-0158">Chromosome</keyword>
<dbReference type="InterPro" id="IPR003616">
    <property type="entry name" value="Post-SET_dom"/>
</dbReference>
<evidence type="ECO:0000313" key="11">
    <source>
        <dbReference type="EMBL" id="RZC73697.1"/>
    </source>
</evidence>
<name>A0A4Y7KLH3_PAPSO</name>
<dbReference type="GO" id="GO:0042054">
    <property type="term" value="F:histone methyltransferase activity"/>
    <property type="evidence" value="ECO:0007669"/>
    <property type="project" value="InterPro"/>
</dbReference>
<dbReference type="Pfam" id="PF22908">
    <property type="entry name" value="PHD_NSD"/>
    <property type="match status" value="1"/>
</dbReference>
<organism evidence="11 12">
    <name type="scientific">Papaver somniferum</name>
    <name type="common">Opium poppy</name>
    <dbReference type="NCBI Taxonomy" id="3469"/>
    <lineage>
        <taxon>Eukaryota</taxon>
        <taxon>Viridiplantae</taxon>
        <taxon>Streptophyta</taxon>
        <taxon>Embryophyta</taxon>
        <taxon>Tracheophyta</taxon>
        <taxon>Spermatophyta</taxon>
        <taxon>Magnoliopsida</taxon>
        <taxon>Ranunculales</taxon>
        <taxon>Papaveraceae</taxon>
        <taxon>Papaveroideae</taxon>
        <taxon>Papaver</taxon>
    </lineage>
</organism>
<evidence type="ECO:0008006" key="13">
    <source>
        <dbReference type="Google" id="ProtNLM"/>
    </source>
</evidence>
<feature type="domain" description="SET" evidence="8">
    <location>
        <begin position="396"/>
        <end position="513"/>
    </location>
</feature>
<evidence type="ECO:0000256" key="2">
    <source>
        <dbReference type="ARBA" id="ARBA00004286"/>
    </source>
</evidence>
<dbReference type="SMART" id="SM00317">
    <property type="entry name" value="SET"/>
    <property type="match status" value="1"/>
</dbReference>
<evidence type="ECO:0000256" key="7">
    <source>
        <dbReference type="ARBA" id="ARBA00023242"/>
    </source>
</evidence>
<evidence type="ECO:0000259" key="10">
    <source>
        <dbReference type="PROSITE" id="PS51215"/>
    </source>
</evidence>
<dbReference type="InterPro" id="IPR046341">
    <property type="entry name" value="SET_dom_sf"/>
</dbReference>
<dbReference type="Gene3D" id="2.170.270.10">
    <property type="entry name" value="SET domain"/>
    <property type="match status" value="1"/>
</dbReference>
<keyword evidence="5" id="KW-0808">Transferase</keyword>
<dbReference type="PROSITE" id="PS50280">
    <property type="entry name" value="SET"/>
    <property type="match status" value="1"/>
</dbReference>
<dbReference type="GO" id="GO:0005694">
    <property type="term" value="C:chromosome"/>
    <property type="evidence" value="ECO:0007669"/>
    <property type="project" value="UniProtKB-SubCell"/>
</dbReference>
<accession>A0A4Y7KLH3</accession>
<feature type="domain" description="Post-SET" evidence="9">
    <location>
        <begin position="519"/>
        <end position="535"/>
    </location>
</feature>
<dbReference type="SUPFAM" id="SSF82199">
    <property type="entry name" value="SET domain"/>
    <property type="match status" value="1"/>
</dbReference>
<evidence type="ECO:0000256" key="5">
    <source>
        <dbReference type="ARBA" id="ARBA00022679"/>
    </source>
</evidence>
<dbReference type="Gene3D" id="3.30.40.10">
    <property type="entry name" value="Zinc/RING finger domain, C3HC4 (zinc finger)"/>
    <property type="match status" value="1"/>
</dbReference>
<evidence type="ECO:0000259" key="8">
    <source>
        <dbReference type="PROSITE" id="PS50280"/>
    </source>
</evidence>
<proteinExistence type="predicted"/>
<evidence type="ECO:0000256" key="3">
    <source>
        <dbReference type="ARBA" id="ARBA00022454"/>
    </source>
</evidence>
<evidence type="ECO:0000256" key="4">
    <source>
        <dbReference type="ARBA" id="ARBA00022603"/>
    </source>
</evidence>
<dbReference type="InterPro" id="IPR001214">
    <property type="entry name" value="SET_dom"/>
</dbReference>
<dbReference type="Gramene" id="RZC73697">
    <property type="protein sequence ID" value="RZC73697"/>
    <property type="gene ID" value="C5167_049178"/>
</dbReference>
<evidence type="ECO:0000256" key="1">
    <source>
        <dbReference type="ARBA" id="ARBA00004123"/>
    </source>
</evidence>
<dbReference type="PROSITE" id="PS50868">
    <property type="entry name" value="POST_SET"/>
    <property type="match status" value="1"/>
</dbReference>
<dbReference type="PROSITE" id="PS51215">
    <property type="entry name" value="AWS"/>
    <property type="match status" value="1"/>
</dbReference>
<feature type="domain" description="AWS" evidence="10">
    <location>
        <begin position="350"/>
        <end position="396"/>
    </location>
</feature>
<evidence type="ECO:0000259" key="9">
    <source>
        <dbReference type="PROSITE" id="PS50868"/>
    </source>
</evidence>
<keyword evidence="6" id="KW-0949">S-adenosyl-L-methionine</keyword>
<dbReference type="PROSITE" id="PS51578">
    <property type="entry name" value="SAM_MT43_SET2_2"/>
    <property type="match status" value="1"/>
</dbReference>
<protein>
    <recommendedName>
        <fullName evidence="13">Histone-lysine N-methyltransferase</fullName>
    </recommendedName>
</protein>
<evidence type="ECO:0000256" key="6">
    <source>
        <dbReference type="ARBA" id="ARBA00022691"/>
    </source>
</evidence>
<sequence>MLDVSNLLDSSTSLQITRCPNFLPVSSTLNCDSSTSDSLYPVESKTLNQEKNTSWCSNLGTRLGNPISTNGGISKGNSGNIGIKVFVRSKMIKRCEKKDAVKLNLDDCVKSWVQKKIEYGVPERRCFLPFLVNAPKMDECRACNDFIYSGEKTVCSVRGCQESYHETCVREILGFSTSNNFKCPHHACFVCKQNKNWRCIRCLAASHPKCAPWPDKVIYLTTSQPGRAVCWRHPTDWRLEKKFSLVRLDNRPDVYLLDEQDEVPTSDVEEIFRRLPIPYIEEEFQINLMWKDLIEQNMEPPQYAHIKRTPSRITLIHHYLILFVHVFYGVTLNKEKYVYLVKKKREDTDAGIGCTNCKADNEMCSEECVCRGQSISCSKSCHCSEACTNRPFRKEKKIKVVRTQFCGWGVEAAEPLKRGDFVIEYIGEVINDALCEQRLWDIRFRGDENFYMCEIRKDFTIDATFKGNVSRFLNHSCDPNCKLEKWQVDGETRVGVFAAQSINVGEPLTYDYRFVHFGTMVKCQCGSKNCQGYLGTKRKEKKLDIRWGSKRRRSSMTVLEIIRN</sequence>
<dbReference type="Proteomes" id="UP000316621">
    <property type="component" value="Chromosome 8"/>
</dbReference>
<dbReference type="EMBL" id="CM010722">
    <property type="protein sequence ID" value="RZC73697.1"/>
    <property type="molecule type" value="Genomic_DNA"/>
</dbReference>
<evidence type="ECO:0000313" key="12">
    <source>
        <dbReference type="Proteomes" id="UP000316621"/>
    </source>
</evidence>
<dbReference type="PANTHER" id="PTHR22884">
    <property type="entry name" value="SET DOMAIN PROTEINS"/>
    <property type="match status" value="1"/>
</dbReference>